<dbReference type="AlphaFoldDB" id="A0A345ZA93"/>
<dbReference type="EMBL" id="CP025544">
    <property type="protein sequence ID" value="AXK60210.1"/>
    <property type="molecule type" value="Genomic_DNA"/>
</dbReference>
<name>A0A345ZA93_9BACT</name>
<gene>
    <name evidence="1" type="ORF">C0J27_00395</name>
</gene>
<dbReference type="KEGG" id="cdes:C0J27_00395"/>
<dbReference type="Proteomes" id="UP000254834">
    <property type="component" value="Chromosome"/>
</dbReference>
<reference evidence="1 2" key="1">
    <citation type="submission" date="2017-12" db="EMBL/GenBank/DDBJ databases">
        <title>Chromulinavorax destructans is a abundant pathogen of dominant heterotrophic picoflagllates.</title>
        <authorList>
            <person name="Deeg C.M."/>
            <person name="Zimmer M."/>
            <person name="Suttle C.A."/>
        </authorList>
    </citation>
    <scope>NUCLEOTIDE SEQUENCE [LARGE SCALE GENOMIC DNA]</scope>
    <source>
        <strain evidence="1 2">SeV1</strain>
    </source>
</reference>
<dbReference type="RefSeq" id="WP_115585225.1">
    <property type="nucleotide sequence ID" value="NZ_CP025544.1"/>
</dbReference>
<protein>
    <submittedName>
        <fullName evidence="1">Uncharacterized protein</fullName>
    </submittedName>
</protein>
<accession>A0A345ZA93</accession>
<evidence type="ECO:0000313" key="1">
    <source>
        <dbReference type="EMBL" id="AXK60210.1"/>
    </source>
</evidence>
<organism evidence="1 2">
    <name type="scientific">Candidatus Chromulinivorax destructor</name>
    <dbReference type="NCBI Taxonomy" id="2066483"/>
    <lineage>
        <taxon>Bacteria</taxon>
        <taxon>Candidatus Babelota</taxon>
        <taxon>Candidatus Babeliae</taxon>
        <taxon>Candidatus Babeliales</taxon>
        <taxon>Candidatus Chromulinivoraceae</taxon>
        <taxon>Candidatus Chromulinivorax</taxon>
    </lineage>
</organism>
<proteinExistence type="predicted"/>
<evidence type="ECO:0000313" key="2">
    <source>
        <dbReference type="Proteomes" id="UP000254834"/>
    </source>
</evidence>
<keyword evidence="2" id="KW-1185">Reference proteome</keyword>
<sequence length="146" mass="16882">MKKILKISIIILLFNNLFIISLEEGSNYQASKRQRLEQKEIENVVSINNFDFDDELFNELLDLDFSELYQDSFIHNNVPDQDVKNQNVTQPAIKNSSALYVSSRRLKHAFSHPSVIALTLDKIVKKSDILDEKIDIISDDKVIDKE</sequence>